<dbReference type="Proteomes" id="UP000437748">
    <property type="component" value="Unassembled WGS sequence"/>
</dbReference>
<comment type="caution">
    <text evidence="2">The sequence shown here is derived from an EMBL/GenBank/DDBJ whole genome shotgun (WGS) entry which is preliminary data.</text>
</comment>
<reference evidence="2 3" key="1">
    <citation type="submission" date="2019-10" db="EMBL/GenBank/DDBJ databases">
        <title>New species of Slilvanegrellaceae.</title>
        <authorList>
            <person name="Pitt A."/>
            <person name="Hahn M.W."/>
        </authorList>
    </citation>
    <scope>NUCLEOTIDE SEQUENCE [LARGE SCALE GENOMIC DNA]</scope>
    <source>
        <strain evidence="2 3">SP-Ram-0.45-NSY-1</strain>
    </source>
</reference>
<evidence type="ECO:0000259" key="1">
    <source>
        <dbReference type="Pfam" id="PF01738"/>
    </source>
</evidence>
<dbReference type="SUPFAM" id="SSF53474">
    <property type="entry name" value="alpha/beta-Hydrolases"/>
    <property type="match status" value="1"/>
</dbReference>
<dbReference type="InterPro" id="IPR029058">
    <property type="entry name" value="AB_hydrolase_fold"/>
</dbReference>
<keyword evidence="3" id="KW-1185">Reference proteome</keyword>
<evidence type="ECO:0000313" key="2">
    <source>
        <dbReference type="EMBL" id="KAB8039783.1"/>
    </source>
</evidence>
<dbReference type="InterPro" id="IPR050261">
    <property type="entry name" value="FrsA_esterase"/>
</dbReference>
<accession>A0A6N6VUB6</accession>
<dbReference type="EMBL" id="WFLM01000002">
    <property type="protein sequence ID" value="KAB8039783.1"/>
    <property type="molecule type" value="Genomic_DNA"/>
</dbReference>
<name>A0A6N6VUB6_9BACT</name>
<gene>
    <name evidence="2" type="ORF">GCL60_05840</name>
</gene>
<organism evidence="2 3">
    <name type="scientific">Silvanigrella paludirubra</name>
    <dbReference type="NCBI Taxonomy" id="2499159"/>
    <lineage>
        <taxon>Bacteria</taxon>
        <taxon>Pseudomonadati</taxon>
        <taxon>Bdellovibrionota</taxon>
        <taxon>Oligoflexia</taxon>
        <taxon>Silvanigrellales</taxon>
        <taxon>Silvanigrellaceae</taxon>
        <taxon>Silvanigrella</taxon>
    </lineage>
</organism>
<dbReference type="PANTHER" id="PTHR22946:SF0">
    <property type="entry name" value="DIENELACTONE HYDROLASE DOMAIN-CONTAINING PROTEIN"/>
    <property type="match status" value="1"/>
</dbReference>
<dbReference type="Pfam" id="PF01738">
    <property type="entry name" value="DLH"/>
    <property type="match status" value="1"/>
</dbReference>
<evidence type="ECO:0000313" key="3">
    <source>
        <dbReference type="Proteomes" id="UP000437748"/>
    </source>
</evidence>
<protein>
    <recommendedName>
        <fullName evidence="1">Dienelactone hydrolase domain-containing protein</fullName>
    </recommendedName>
</protein>
<feature type="domain" description="Dienelactone hydrolase" evidence="1">
    <location>
        <begin position="16"/>
        <end position="213"/>
    </location>
</feature>
<dbReference type="PANTHER" id="PTHR22946">
    <property type="entry name" value="DIENELACTONE HYDROLASE DOMAIN-CONTAINING PROTEIN-RELATED"/>
    <property type="match status" value="1"/>
</dbReference>
<dbReference type="AlphaFoldDB" id="A0A6N6VUB6"/>
<sequence>MKCYDIEYRVQDTNCRGYIVEPKSQGIKLPGIVMYTDFWGINPRQKKVAEKLANMGAVVLVADMYGNQQYASTGDEAGKLMNSVIENSDIYKDRIVAPFELLKRNSNVNTSKLFSIGYCFGGASSLQLARYGEGLTGAISLHGLLTSKIRVPSHQKMPKMLILHGARDPLVSSEDIKNFYDEMIACNADFTFVSHGMSTHAFSNEDAAGNEVTAYHYLSDRRSDSFIKMFINENL</sequence>
<proteinExistence type="predicted"/>
<dbReference type="GO" id="GO:0016787">
    <property type="term" value="F:hydrolase activity"/>
    <property type="evidence" value="ECO:0007669"/>
    <property type="project" value="InterPro"/>
</dbReference>
<dbReference type="InterPro" id="IPR002925">
    <property type="entry name" value="Dienelactn_hydro"/>
</dbReference>
<dbReference type="Gene3D" id="3.40.50.1820">
    <property type="entry name" value="alpha/beta hydrolase"/>
    <property type="match status" value="1"/>
</dbReference>
<dbReference type="RefSeq" id="WP_153419271.1">
    <property type="nucleotide sequence ID" value="NZ_WFLM01000002.1"/>
</dbReference>
<dbReference type="OrthoDB" id="5290364at2"/>